<dbReference type="Pfam" id="PF10509">
    <property type="entry name" value="GalKase_gal_bdg"/>
    <property type="match status" value="1"/>
</dbReference>
<keyword evidence="1" id="KW-0547">Nucleotide-binding</keyword>
<dbReference type="InterPro" id="IPR019539">
    <property type="entry name" value="GalKase_N"/>
</dbReference>
<proteinExistence type="predicted"/>
<keyword evidence="2" id="KW-0067">ATP-binding</keyword>
<reference evidence="4 5" key="1">
    <citation type="submission" date="2019-03" db="EMBL/GenBank/DDBJ databases">
        <title>Metabolic potential of uncultured bacteria and archaea associated with petroleum seepage in deep-sea sediments.</title>
        <authorList>
            <person name="Dong X."/>
            <person name="Hubert C."/>
        </authorList>
    </citation>
    <scope>NUCLEOTIDE SEQUENCE [LARGE SCALE GENOMIC DNA]</scope>
    <source>
        <strain evidence="4">E44_bin7</strain>
    </source>
</reference>
<dbReference type="InterPro" id="IPR014721">
    <property type="entry name" value="Ribsml_uS5_D2-typ_fold_subgr"/>
</dbReference>
<keyword evidence="4" id="KW-0808">Transferase</keyword>
<comment type="caution">
    <text evidence="4">The sequence shown here is derived from an EMBL/GenBank/DDBJ whole genome shotgun (WGS) entry which is preliminary data.</text>
</comment>
<feature type="non-terminal residue" evidence="4">
    <location>
        <position position="1"/>
    </location>
</feature>
<evidence type="ECO:0000313" key="4">
    <source>
        <dbReference type="EMBL" id="TET12482.1"/>
    </source>
</evidence>
<evidence type="ECO:0000313" key="5">
    <source>
        <dbReference type="Proteomes" id="UP000316360"/>
    </source>
</evidence>
<dbReference type="GO" id="GO:0016301">
    <property type="term" value="F:kinase activity"/>
    <property type="evidence" value="ECO:0007669"/>
    <property type="project" value="UniProtKB-KW"/>
</dbReference>
<dbReference type="GO" id="GO:0005524">
    <property type="term" value="F:ATP binding"/>
    <property type="evidence" value="ECO:0007669"/>
    <property type="project" value="UniProtKB-KW"/>
</dbReference>
<protein>
    <submittedName>
        <fullName evidence="4">Galactokinase family protein</fullName>
    </submittedName>
</protein>
<dbReference type="EMBL" id="SOKJ01000082">
    <property type="protein sequence ID" value="TET12482.1"/>
    <property type="molecule type" value="Genomic_DNA"/>
</dbReference>
<dbReference type="SUPFAM" id="SSF54211">
    <property type="entry name" value="Ribosomal protein S5 domain 2-like"/>
    <property type="match status" value="1"/>
</dbReference>
<gene>
    <name evidence="4" type="ORF">E3J84_01600</name>
</gene>
<organism evidence="4 5">
    <name type="scientific">Aerophobetes bacterium</name>
    <dbReference type="NCBI Taxonomy" id="2030807"/>
    <lineage>
        <taxon>Bacteria</taxon>
        <taxon>Candidatus Aerophobota</taxon>
    </lineage>
</organism>
<dbReference type="InterPro" id="IPR020568">
    <property type="entry name" value="Ribosomal_Su5_D2-typ_SF"/>
</dbReference>
<dbReference type="GO" id="GO:0005975">
    <property type="term" value="P:carbohydrate metabolic process"/>
    <property type="evidence" value="ECO:0007669"/>
    <property type="project" value="UniProtKB-ARBA"/>
</dbReference>
<accession>A0A523S385</accession>
<dbReference type="Gene3D" id="3.30.230.10">
    <property type="match status" value="1"/>
</dbReference>
<sequence length="71" mass="8224">KKLGRPPLLIRFDFSFLFPLKFMCFRMEKSLSFVFEEIHNSRPEVVSSAPGRINIIGEDARAYFLNKEGKG</sequence>
<dbReference type="Proteomes" id="UP000316360">
    <property type="component" value="Unassembled WGS sequence"/>
</dbReference>
<dbReference type="AlphaFoldDB" id="A0A523S385"/>
<evidence type="ECO:0000259" key="3">
    <source>
        <dbReference type="Pfam" id="PF10509"/>
    </source>
</evidence>
<evidence type="ECO:0000256" key="1">
    <source>
        <dbReference type="ARBA" id="ARBA00022741"/>
    </source>
</evidence>
<name>A0A523S385_UNCAE</name>
<evidence type="ECO:0000256" key="2">
    <source>
        <dbReference type="ARBA" id="ARBA00022840"/>
    </source>
</evidence>
<keyword evidence="4" id="KW-0418">Kinase</keyword>
<feature type="domain" description="Galactokinase N-terminal" evidence="3">
    <location>
        <begin position="35"/>
        <end position="59"/>
    </location>
</feature>